<dbReference type="OrthoDB" id="5422529at2"/>
<dbReference type="EMBL" id="SDKM01000001">
    <property type="protein sequence ID" value="RYP89044.1"/>
    <property type="molecule type" value="Genomic_DNA"/>
</dbReference>
<keyword evidence="2 5" id="KW-0812">Transmembrane</keyword>
<organism evidence="7 8">
    <name type="scientific">Nocardioides guangzhouensis</name>
    <dbReference type="NCBI Taxonomy" id="2497878"/>
    <lineage>
        <taxon>Bacteria</taxon>
        <taxon>Bacillati</taxon>
        <taxon>Actinomycetota</taxon>
        <taxon>Actinomycetes</taxon>
        <taxon>Propionibacteriales</taxon>
        <taxon>Nocardioidaceae</taxon>
        <taxon>Nocardioides</taxon>
    </lineage>
</organism>
<evidence type="ECO:0000256" key="3">
    <source>
        <dbReference type="ARBA" id="ARBA00022989"/>
    </source>
</evidence>
<keyword evidence="8" id="KW-1185">Reference proteome</keyword>
<evidence type="ECO:0000256" key="2">
    <source>
        <dbReference type="ARBA" id="ARBA00022692"/>
    </source>
</evidence>
<proteinExistence type="predicted"/>
<sequence>MQVWFGLAARLVVGGVWIVAGLLKLPDPAASVRAVRAYDLLPEAVVPTVGHVLPVLEVVVGVCLVLGLLTRVMAVASAVLFAAFVAGIASAWSRGLQIECGCFGGGGYREGASSEYPWEIARDAGLLLLSAYLVWRPRTKLALDTLLFPSAEKAPAGRTQPIEETT</sequence>
<dbReference type="Proteomes" id="UP000295198">
    <property type="component" value="Unassembled WGS sequence"/>
</dbReference>
<evidence type="ECO:0000313" key="7">
    <source>
        <dbReference type="EMBL" id="RYP89044.1"/>
    </source>
</evidence>
<evidence type="ECO:0000256" key="4">
    <source>
        <dbReference type="ARBA" id="ARBA00023136"/>
    </source>
</evidence>
<accession>A0A4Q4ZNH5</accession>
<evidence type="ECO:0000313" key="8">
    <source>
        <dbReference type="Proteomes" id="UP000295198"/>
    </source>
</evidence>
<feature type="transmembrane region" description="Helical" evidence="5">
    <location>
        <begin position="73"/>
        <end position="92"/>
    </location>
</feature>
<dbReference type="InterPro" id="IPR009908">
    <property type="entry name" value="Methylamine_util_MauE"/>
</dbReference>
<feature type="transmembrane region" description="Helical" evidence="5">
    <location>
        <begin position="7"/>
        <end position="25"/>
    </location>
</feature>
<dbReference type="AlphaFoldDB" id="A0A4Q4ZNH5"/>
<keyword evidence="4 5" id="KW-0472">Membrane</keyword>
<feature type="transmembrane region" description="Helical" evidence="5">
    <location>
        <begin position="45"/>
        <end position="66"/>
    </location>
</feature>
<keyword evidence="3 5" id="KW-1133">Transmembrane helix</keyword>
<evidence type="ECO:0000259" key="6">
    <source>
        <dbReference type="Pfam" id="PF07291"/>
    </source>
</evidence>
<dbReference type="UniPathway" id="UPA00895"/>
<protein>
    <submittedName>
        <fullName evidence="7">DoxX family membrane protein</fullName>
    </submittedName>
</protein>
<reference evidence="7 8" key="1">
    <citation type="submission" date="2019-01" db="EMBL/GenBank/DDBJ databases">
        <title>Nocardioides guangzhouensis sp. nov., an actinobacterium isolated from soil.</title>
        <authorList>
            <person name="Fu Y."/>
            <person name="Cai Y."/>
            <person name="Lin Z."/>
            <person name="Chen P."/>
        </authorList>
    </citation>
    <scope>NUCLEOTIDE SEQUENCE [LARGE SCALE GENOMIC DNA]</scope>
    <source>
        <strain evidence="7 8">130</strain>
    </source>
</reference>
<comment type="subcellular location">
    <subcellularLocation>
        <location evidence="1">Membrane</location>
        <topology evidence="1">Multi-pass membrane protein</topology>
    </subcellularLocation>
</comment>
<dbReference type="Pfam" id="PF07291">
    <property type="entry name" value="MauE"/>
    <property type="match status" value="1"/>
</dbReference>
<feature type="domain" description="Methylamine utilisation protein MauE" evidence="6">
    <location>
        <begin position="4"/>
        <end position="135"/>
    </location>
</feature>
<dbReference type="RefSeq" id="WP_134713155.1">
    <property type="nucleotide sequence ID" value="NZ_SDKM01000001.1"/>
</dbReference>
<gene>
    <name evidence="7" type="ORF">EKO23_01040</name>
</gene>
<comment type="caution">
    <text evidence="7">The sequence shown here is derived from an EMBL/GenBank/DDBJ whole genome shotgun (WGS) entry which is preliminary data.</text>
</comment>
<name>A0A4Q4ZNH5_9ACTN</name>
<evidence type="ECO:0000256" key="1">
    <source>
        <dbReference type="ARBA" id="ARBA00004141"/>
    </source>
</evidence>
<evidence type="ECO:0000256" key="5">
    <source>
        <dbReference type="SAM" id="Phobius"/>
    </source>
</evidence>
<dbReference type="GO" id="GO:0030416">
    <property type="term" value="P:methylamine metabolic process"/>
    <property type="evidence" value="ECO:0007669"/>
    <property type="project" value="InterPro"/>
</dbReference>
<dbReference type="GO" id="GO:0016020">
    <property type="term" value="C:membrane"/>
    <property type="evidence" value="ECO:0007669"/>
    <property type="project" value="UniProtKB-SubCell"/>
</dbReference>